<evidence type="ECO:0000313" key="2">
    <source>
        <dbReference type="EMBL" id="ACF43598.1"/>
    </source>
</evidence>
<dbReference type="Gene3D" id="3.40.1260.10">
    <property type="entry name" value="DsrEFH-like"/>
    <property type="match status" value="1"/>
</dbReference>
<dbReference type="STRING" id="324925.Ppha_1334"/>
<dbReference type="InterPro" id="IPR027396">
    <property type="entry name" value="DsrEFH-like"/>
</dbReference>
<organism evidence="2 3">
    <name type="scientific">Pelodictyon phaeoclathratiforme (strain DSM 5477 / BU-1)</name>
    <dbReference type="NCBI Taxonomy" id="324925"/>
    <lineage>
        <taxon>Bacteria</taxon>
        <taxon>Pseudomonadati</taxon>
        <taxon>Chlorobiota</taxon>
        <taxon>Chlorobiia</taxon>
        <taxon>Chlorobiales</taxon>
        <taxon>Chlorobiaceae</taxon>
        <taxon>Chlorobium/Pelodictyon group</taxon>
        <taxon>Pelodictyon</taxon>
    </lineage>
</organism>
<feature type="signal peptide" evidence="1">
    <location>
        <begin position="1"/>
        <end position="25"/>
    </location>
</feature>
<name>B4SHD1_PELPB</name>
<dbReference type="OrthoDB" id="7361822at2"/>
<evidence type="ECO:0000256" key="1">
    <source>
        <dbReference type="SAM" id="SignalP"/>
    </source>
</evidence>
<dbReference type="SUPFAM" id="SSF75169">
    <property type="entry name" value="DsrEFH-like"/>
    <property type="match status" value="1"/>
</dbReference>
<dbReference type="Proteomes" id="UP000002724">
    <property type="component" value="Chromosome"/>
</dbReference>
<keyword evidence="1" id="KW-0732">Signal</keyword>
<sequence length="160" mass="17171" precursor="true">MSLFSKKTATLAFVLALLFPIQTMAAEPTIAAAAQPASSVDNTKGLFVILTDEEPMTQMMALVLSTQTIEQGKSVQILLCGQAGKLALKYSKQTMFKPINKSPQMLLAALIARGVAVEVCPLFLPNVNMSESQLINGVSIAKPPVIAQKMRAEGIKLFTF</sequence>
<dbReference type="KEGG" id="pph:Ppha_1334"/>
<accession>B4SHD1</accession>
<reference evidence="2 3" key="1">
    <citation type="submission" date="2008-06" db="EMBL/GenBank/DDBJ databases">
        <title>Complete sequence of Pelodictyon phaeoclathratiforme BU-1.</title>
        <authorList>
            <consortium name="US DOE Joint Genome Institute"/>
            <person name="Lucas S."/>
            <person name="Copeland A."/>
            <person name="Lapidus A."/>
            <person name="Glavina del Rio T."/>
            <person name="Dalin E."/>
            <person name="Tice H."/>
            <person name="Bruce D."/>
            <person name="Goodwin L."/>
            <person name="Pitluck S."/>
            <person name="Schmutz J."/>
            <person name="Larimer F."/>
            <person name="Land M."/>
            <person name="Hauser L."/>
            <person name="Kyrpides N."/>
            <person name="Mikhailova N."/>
            <person name="Liu Z."/>
            <person name="Li T."/>
            <person name="Zhao F."/>
            <person name="Overmann J."/>
            <person name="Bryant D.A."/>
            <person name="Richardson P."/>
        </authorList>
    </citation>
    <scope>NUCLEOTIDE SEQUENCE [LARGE SCALE GENOMIC DNA]</scope>
    <source>
        <strain evidence="3">DSM 5477 / BU-1</strain>
    </source>
</reference>
<gene>
    <name evidence="2" type="ordered locus">Ppha_1334</name>
</gene>
<dbReference type="HOGENOM" id="CLU_129170_0_0_10"/>
<dbReference type="AlphaFoldDB" id="B4SHD1"/>
<evidence type="ECO:0008006" key="4">
    <source>
        <dbReference type="Google" id="ProtNLM"/>
    </source>
</evidence>
<proteinExistence type="predicted"/>
<dbReference type="eggNOG" id="COG2044">
    <property type="taxonomic scope" value="Bacteria"/>
</dbReference>
<dbReference type="EMBL" id="CP001110">
    <property type="protein sequence ID" value="ACF43598.1"/>
    <property type="molecule type" value="Genomic_DNA"/>
</dbReference>
<keyword evidence="3" id="KW-1185">Reference proteome</keyword>
<feature type="chain" id="PRO_5002825908" description="DsrE family protein" evidence="1">
    <location>
        <begin position="26"/>
        <end position="160"/>
    </location>
</feature>
<protein>
    <recommendedName>
        <fullName evidence="4">DsrE family protein</fullName>
    </recommendedName>
</protein>
<dbReference type="RefSeq" id="WP_012508089.1">
    <property type="nucleotide sequence ID" value="NC_011060.1"/>
</dbReference>
<evidence type="ECO:0000313" key="3">
    <source>
        <dbReference type="Proteomes" id="UP000002724"/>
    </source>
</evidence>